<dbReference type="Proteomes" id="UP000011615">
    <property type="component" value="Unassembled WGS sequence"/>
</dbReference>
<dbReference type="Gene3D" id="2.60.40.10">
    <property type="entry name" value="Immunoglobulins"/>
    <property type="match status" value="2"/>
</dbReference>
<reference evidence="3 4" key="1">
    <citation type="journal article" date="2014" name="PLoS Genet.">
        <title>Phylogenetically driven sequencing of extremely halophilic archaea reveals strategies for static and dynamic osmo-response.</title>
        <authorList>
            <person name="Becker E.A."/>
            <person name="Seitzer P.M."/>
            <person name="Tritt A."/>
            <person name="Larsen D."/>
            <person name="Krusor M."/>
            <person name="Yao A.I."/>
            <person name="Wu D."/>
            <person name="Madern D."/>
            <person name="Eisen J.A."/>
            <person name="Darling A.E."/>
            <person name="Facciotti M.T."/>
        </authorList>
    </citation>
    <scope>NUCLEOTIDE SEQUENCE [LARGE SCALE GENOMIC DNA]</scope>
    <source>
        <strain evidence="3 4">JCM 13563</strain>
    </source>
</reference>
<dbReference type="PATRIC" id="fig|1230457.4.peg.1073"/>
<feature type="region of interest" description="Disordered" evidence="1">
    <location>
        <begin position="302"/>
        <end position="367"/>
    </location>
</feature>
<dbReference type="SMART" id="SM00769">
    <property type="entry name" value="WHy"/>
    <property type="match status" value="2"/>
</dbReference>
<dbReference type="EMBL" id="AOIT01000025">
    <property type="protein sequence ID" value="ELZ22977.1"/>
    <property type="molecule type" value="Genomic_DNA"/>
</dbReference>
<dbReference type="InterPro" id="IPR013783">
    <property type="entry name" value="Ig-like_fold"/>
</dbReference>
<evidence type="ECO:0000313" key="3">
    <source>
        <dbReference type="EMBL" id="ELZ22977.1"/>
    </source>
</evidence>
<gene>
    <name evidence="3" type="ORF">C476_05357</name>
</gene>
<keyword evidence="4" id="KW-1185">Reference proteome</keyword>
<dbReference type="InterPro" id="IPR013990">
    <property type="entry name" value="WHy-dom"/>
</dbReference>
<dbReference type="GO" id="GO:0009269">
    <property type="term" value="P:response to desiccation"/>
    <property type="evidence" value="ECO:0007669"/>
    <property type="project" value="InterPro"/>
</dbReference>
<feature type="domain" description="Water stress and hypersensitive response" evidence="2">
    <location>
        <begin position="33"/>
        <end position="151"/>
    </location>
</feature>
<organism evidence="3 4">
    <name type="scientific">Natrinema limicola JCM 13563</name>
    <dbReference type="NCBI Taxonomy" id="1230457"/>
    <lineage>
        <taxon>Archaea</taxon>
        <taxon>Methanobacteriati</taxon>
        <taxon>Methanobacteriota</taxon>
        <taxon>Stenosarchaea group</taxon>
        <taxon>Halobacteria</taxon>
        <taxon>Halobacteriales</taxon>
        <taxon>Natrialbaceae</taxon>
        <taxon>Natrinema</taxon>
    </lineage>
</organism>
<dbReference type="OrthoDB" id="105458at2157"/>
<feature type="compositionally biased region" description="Low complexity" evidence="1">
    <location>
        <begin position="321"/>
        <end position="332"/>
    </location>
</feature>
<proteinExistence type="predicted"/>
<dbReference type="AlphaFoldDB" id="M0CKU5"/>
<sequence length="367" mass="40153">MVRRRTGAVVLLVVFLLIATVAYGVLEVGRPQVESVDNGWGTVTADRTEVETQLTVDNALLLRVGGPAADISYTVSMNDIEVATGEKNRINLDGDETTVAVSTWLDNDEIPEWWASHVNRNETTTVRVEPDVVVNYAGIRLPATEWTRTQTVHTNLLEPLETNESQRLQVAGQTLLAVNETNAQWGTATATRTPIDASATVTNPTPLPVPITELRYTVRLNGIVVGQGIAGQQTVLRPNSTRTLEATAMVNNSKLDEWWVTHLRNDERSTLTVDFTATLAYGGVQRTVPLEFLSYEQPFETDLLGQKNERTTESGSDEPGQEQGQQSSQRQSQRTRDTIAARSSNESRLEVGATPLEGNRGSAGKTA</sequence>
<feature type="compositionally biased region" description="Basic and acidic residues" evidence="1">
    <location>
        <begin position="334"/>
        <end position="349"/>
    </location>
</feature>
<accession>M0CKU5</accession>
<evidence type="ECO:0000259" key="2">
    <source>
        <dbReference type="SMART" id="SM00769"/>
    </source>
</evidence>
<dbReference type="SUPFAM" id="SSF117070">
    <property type="entry name" value="LEA14-like"/>
    <property type="match status" value="2"/>
</dbReference>
<name>M0CKU5_9EURY</name>
<dbReference type="InterPro" id="IPR004864">
    <property type="entry name" value="LEA_2"/>
</dbReference>
<feature type="domain" description="Water stress and hypersensitive response" evidence="2">
    <location>
        <begin position="178"/>
        <end position="296"/>
    </location>
</feature>
<evidence type="ECO:0000256" key="1">
    <source>
        <dbReference type="SAM" id="MobiDB-lite"/>
    </source>
</evidence>
<dbReference type="RefSeq" id="WP_008010642.1">
    <property type="nucleotide sequence ID" value="NZ_AOIT01000025.1"/>
</dbReference>
<comment type="caution">
    <text evidence="3">The sequence shown here is derived from an EMBL/GenBank/DDBJ whole genome shotgun (WGS) entry which is preliminary data.</text>
</comment>
<protein>
    <recommendedName>
        <fullName evidence="2">Water stress and hypersensitive response domain-containing protein</fullName>
    </recommendedName>
</protein>
<dbReference type="Pfam" id="PF03168">
    <property type="entry name" value="LEA_2"/>
    <property type="match status" value="1"/>
</dbReference>
<evidence type="ECO:0000313" key="4">
    <source>
        <dbReference type="Proteomes" id="UP000011615"/>
    </source>
</evidence>
<dbReference type="eggNOG" id="arCOG03787">
    <property type="taxonomic scope" value="Archaea"/>
</dbReference>